<dbReference type="InterPro" id="IPR000719">
    <property type="entry name" value="Prot_kinase_dom"/>
</dbReference>
<evidence type="ECO:0000313" key="12">
    <source>
        <dbReference type="Proteomes" id="UP000612362"/>
    </source>
</evidence>
<feature type="region of interest" description="Disordered" evidence="8">
    <location>
        <begin position="472"/>
        <end position="502"/>
    </location>
</feature>
<feature type="transmembrane region" description="Helical" evidence="9">
    <location>
        <begin position="442"/>
        <end position="465"/>
    </location>
</feature>
<protein>
    <recommendedName>
        <fullName evidence="1">non-specific serine/threonine protein kinase</fullName>
        <ecNumber evidence="1">2.7.11.1</ecNumber>
    </recommendedName>
</protein>
<dbReference type="RefSeq" id="WP_220192373.1">
    <property type="nucleotide sequence ID" value="NZ_BNJF01000001.1"/>
</dbReference>
<evidence type="ECO:0000256" key="8">
    <source>
        <dbReference type="SAM" id="MobiDB-lite"/>
    </source>
</evidence>
<dbReference type="PROSITE" id="PS00107">
    <property type="entry name" value="PROTEIN_KINASE_ATP"/>
    <property type="match status" value="1"/>
</dbReference>
<evidence type="ECO:0000256" key="2">
    <source>
        <dbReference type="ARBA" id="ARBA00022527"/>
    </source>
</evidence>
<name>A0A8J3HZN6_9CHLR</name>
<dbReference type="InterPro" id="IPR008271">
    <property type="entry name" value="Ser/Thr_kinase_AS"/>
</dbReference>
<dbReference type="Gene3D" id="1.10.510.10">
    <property type="entry name" value="Transferase(Phosphotransferase) domain 1"/>
    <property type="match status" value="1"/>
</dbReference>
<dbReference type="InterPro" id="IPR011009">
    <property type="entry name" value="Kinase-like_dom_sf"/>
</dbReference>
<dbReference type="Gene3D" id="3.30.200.20">
    <property type="entry name" value="Phosphorylase Kinase, domain 1"/>
    <property type="match status" value="1"/>
</dbReference>
<evidence type="ECO:0000256" key="7">
    <source>
        <dbReference type="PROSITE-ProRule" id="PRU10141"/>
    </source>
</evidence>
<proteinExistence type="predicted"/>
<dbReference type="SMART" id="SM00220">
    <property type="entry name" value="S_TKc"/>
    <property type="match status" value="1"/>
</dbReference>
<dbReference type="SUPFAM" id="SSF56112">
    <property type="entry name" value="Protein kinase-like (PK-like)"/>
    <property type="match status" value="1"/>
</dbReference>
<dbReference type="CDD" id="cd14014">
    <property type="entry name" value="STKc_PknB_like"/>
    <property type="match status" value="1"/>
</dbReference>
<evidence type="ECO:0000256" key="4">
    <source>
        <dbReference type="ARBA" id="ARBA00022741"/>
    </source>
</evidence>
<keyword evidence="4 7" id="KW-0547">Nucleotide-binding</keyword>
<keyword evidence="5" id="KW-0418">Kinase</keyword>
<keyword evidence="9" id="KW-1133">Transmembrane helix</keyword>
<dbReference type="PANTHER" id="PTHR43289">
    <property type="entry name" value="MITOGEN-ACTIVATED PROTEIN KINASE KINASE KINASE 20-RELATED"/>
    <property type="match status" value="1"/>
</dbReference>
<keyword evidence="3" id="KW-0808">Transferase</keyword>
<comment type="caution">
    <text evidence="11">The sequence shown here is derived from an EMBL/GenBank/DDBJ whole genome shotgun (WGS) entry which is preliminary data.</text>
</comment>
<dbReference type="Pfam" id="PF00069">
    <property type="entry name" value="Pkinase"/>
    <property type="match status" value="1"/>
</dbReference>
<evidence type="ECO:0000256" key="5">
    <source>
        <dbReference type="ARBA" id="ARBA00022777"/>
    </source>
</evidence>
<evidence type="ECO:0000256" key="9">
    <source>
        <dbReference type="SAM" id="Phobius"/>
    </source>
</evidence>
<dbReference type="FunFam" id="1.10.510.10:FF:000021">
    <property type="entry name" value="Serine/threonine protein kinase"/>
    <property type="match status" value="1"/>
</dbReference>
<feature type="compositionally biased region" description="Pro residues" evidence="8">
    <location>
        <begin position="378"/>
        <end position="399"/>
    </location>
</feature>
<keyword evidence="9" id="KW-0472">Membrane</keyword>
<evidence type="ECO:0000313" key="11">
    <source>
        <dbReference type="EMBL" id="GHO42874.1"/>
    </source>
</evidence>
<organism evidence="11 12">
    <name type="scientific">Ktedonospora formicarum</name>
    <dbReference type="NCBI Taxonomy" id="2778364"/>
    <lineage>
        <taxon>Bacteria</taxon>
        <taxon>Bacillati</taxon>
        <taxon>Chloroflexota</taxon>
        <taxon>Ktedonobacteria</taxon>
        <taxon>Ktedonobacterales</taxon>
        <taxon>Ktedonobacteraceae</taxon>
        <taxon>Ktedonospora</taxon>
    </lineage>
</organism>
<evidence type="ECO:0000256" key="6">
    <source>
        <dbReference type="ARBA" id="ARBA00022840"/>
    </source>
</evidence>
<feature type="region of interest" description="Disordered" evidence="8">
    <location>
        <begin position="373"/>
        <end position="435"/>
    </location>
</feature>
<reference evidence="11" key="1">
    <citation type="submission" date="2020-10" db="EMBL/GenBank/DDBJ databases">
        <title>Taxonomic study of unclassified bacteria belonging to the class Ktedonobacteria.</title>
        <authorList>
            <person name="Yabe S."/>
            <person name="Wang C.M."/>
            <person name="Zheng Y."/>
            <person name="Sakai Y."/>
            <person name="Cavaletti L."/>
            <person name="Monciardini P."/>
            <person name="Donadio S."/>
        </authorList>
    </citation>
    <scope>NUCLEOTIDE SEQUENCE</scope>
    <source>
        <strain evidence="11">SOSP1-1</strain>
    </source>
</reference>
<feature type="domain" description="Protein kinase" evidence="10">
    <location>
        <begin position="16"/>
        <end position="292"/>
    </location>
</feature>
<keyword evidence="9" id="KW-0812">Transmembrane</keyword>
<sequence>MILDTNELIGQTLGTCTLRRLIGRGGMGAVYLAQQTRPRRTVAVKVLLPHTMMDKRPRDEFLARFRREADAIAALDHINILPLYEYGEQEDMAYLVMPYVTGGTLREMLEKQGVLSLEDTVRIVEQAADALDTAHAQGIVHRDLKPANILFHADGRALLADFGLAKVVRDLRESGIKGRSSQEGLTSAGTIVGTPEYLSPEQGTGKPVDHHTDIYSLGVMIYQMLGGQVPFSGTSPVAIAIKHTLEAPPSLAKLNPRISPETEAIVMKALAKDPEQRHNSAGELARALKASLISASPNRVEAPVVSNLADAHTIMEVYPPRQQPETNKPFEVQHPQLILGSEDVTHLEDKPTSIYSGSTDASSRIVAHVEAKRDEAAPPIPPRLETAPPPQPIYQPTPAFPQQHGQATGAGTPVNHPPFAPQTTPWQPTPPPAPRVKRQIPALALLSALVVLLLIVGSFATYRYVTQNQNEARGATPTTTPSTNHDTKSTPQVTPTPKSLSLPGAKVPAGSLIYGTDLPGTQCDKQGGTWKVTNASIKCNDNNVDVSSSGGTGVLLLTGLPKNQSLPNDYVIQIETVQTSGEYGIVYRTLPDTNQNNVLMLADASWHSDTYDTSWNIQGSPLANGPGIGNANGKHTINVRVQGESYTYFVDGTNWGSAGNGVPTQPMIGILIPAGSHITIKNFQIFAL</sequence>
<gene>
    <name evidence="11" type="ORF">KSX_10370</name>
</gene>
<dbReference type="EMBL" id="BNJF01000001">
    <property type="protein sequence ID" value="GHO42874.1"/>
    <property type="molecule type" value="Genomic_DNA"/>
</dbReference>
<dbReference type="Proteomes" id="UP000612362">
    <property type="component" value="Unassembled WGS sequence"/>
</dbReference>
<dbReference type="AlphaFoldDB" id="A0A8J3HZN6"/>
<keyword evidence="6 7" id="KW-0067">ATP-binding</keyword>
<dbReference type="Gene3D" id="2.60.120.560">
    <property type="entry name" value="Exo-inulinase, domain 1"/>
    <property type="match status" value="1"/>
</dbReference>
<evidence type="ECO:0000259" key="10">
    <source>
        <dbReference type="PROSITE" id="PS50011"/>
    </source>
</evidence>
<evidence type="ECO:0000256" key="1">
    <source>
        <dbReference type="ARBA" id="ARBA00012513"/>
    </source>
</evidence>
<dbReference type="PROSITE" id="PS50011">
    <property type="entry name" value="PROTEIN_KINASE_DOM"/>
    <property type="match status" value="1"/>
</dbReference>
<dbReference type="EC" id="2.7.11.1" evidence="1"/>
<dbReference type="GO" id="GO:0005524">
    <property type="term" value="F:ATP binding"/>
    <property type="evidence" value="ECO:0007669"/>
    <property type="project" value="UniProtKB-UniRule"/>
</dbReference>
<dbReference type="InterPro" id="IPR017441">
    <property type="entry name" value="Protein_kinase_ATP_BS"/>
</dbReference>
<accession>A0A8J3HZN6</accession>
<dbReference type="PROSITE" id="PS00108">
    <property type="entry name" value="PROTEIN_KINASE_ST"/>
    <property type="match status" value="1"/>
</dbReference>
<dbReference type="GO" id="GO:0004674">
    <property type="term" value="F:protein serine/threonine kinase activity"/>
    <property type="evidence" value="ECO:0007669"/>
    <property type="project" value="UniProtKB-KW"/>
</dbReference>
<feature type="binding site" evidence="7">
    <location>
        <position position="45"/>
    </location>
    <ligand>
        <name>ATP</name>
        <dbReference type="ChEBI" id="CHEBI:30616"/>
    </ligand>
</feature>
<keyword evidence="12" id="KW-1185">Reference proteome</keyword>
<evidence type="ECO:0000256" key="3">
    <source>
        <dbReference type="ARBA" id="ARBA00022679"/>
    </source>
</evidence>
<keyword evidence="2" id="KW-0723">Serine/threonine-protein kinase</keyword>
<dbReference type="PANTHER" id="PTHR43289:SF6">
    <property type="entry name" value="SERINE_THREONINE-PROTEIN KINASE NEKL-3"/>
    <property type="match status" value="1"/>
</dbReference>